<proteinExistence type="predicted"/>
<evidence type="ECO:0000313" key="2">
    <source>
        <dbReference type="Proteomes" id="UP001151760"/>
    </source>
</evidence>
<dbReference type="Proteomes" id="UP001151760">
    <property type="component" value="Unassembled WGS sequence"/>
</dbReference>
<name>A0ABQ4WFN1_9ASTR</name>
<sequence>MFLHHPSGFWSYLQGRRTCLTVLRELLVIFKRLTTVVDLCHVVSKDKFFDFTSFVASVEPLNSEQRNFKQQILKLDDFLKLTIIHFFVRARRTNAAVLSCATFIAAVHDIPHTVDYARVIDIGVHDAIANRNNSLVVLTSGSLVIVYVLDGSMTERYD</sequence>
<accession>A0ABQ4WFN1</accession>
<gene>
    <name evidence="1" type="ORF">Tco_0625029</name>
</gene>
<comment type="caution">
    <text evidence="1">The sequence shown here is derived from an EMBL/GenBank/DDBJ whole genome shotgun (WGS) entry which is preliminary data.</text>
</comment>
<reference evidence="1" key="1">
    <citation type="journal article" date="2022" name="Int. J. Mol. Sci.">
        <title>Draft Genome of Tanacetum Coccineum: Genomic Comparison of Closely Related Tanacetum-Family Plants.</title>
        <authorList>
            <person name="Yamashiro T."/>
            <person name="Shiraishi A."/>
            <person name="Nakayama K."/>
            <person name="Satake H."/>
        </authorList>
    </citation>
    <scope>NUCLEOTIDE SEQUENCE</scope>
</reference>
<evidence type="ECO:0000313" key="1">
    <source>
        <dbReference type="EMBL" id="GJS51667.1"/>
    </source>
</evidence>
<dbReference type="EMBL" id="BQNB010008601">
    <property type="protein sequence ID" value="GJS51667.1"/>
    <property type="molecule type" value="Genomic_DNA"/>
</dbReference>
<organism evidence="1 2">
    <name type="scientific">Tanacetum coccineum</name>
    <dbReference type="NCBI Taxonomy" id="301880"/>
    <lineage>
        <taxon>Eukaryota</taxon>
        <taxon>Viridiplantae</taxon>
        <taxon>Streptophyta</taxon>
        <taxon>Embryophyta</taxon>
        <taxon>Tracheophyta</taxon>
        <taxon>Spermatophyta</taxon>
        <taxon>Magnoliopsida</taxon>
        <taxon>eudicotyledons</taxon>
        <taxon>Gunneridae</taxon>
        <taxon>Pentapetalae</taxon>
        <taxon>asterids</taxon>
        <taxon>campanulids</taxon>
        <taxon>Asterales</taxon>
        <taxon>Asteraceae</taxon>
        <taxon>Asteroideae</taxon>
        <taxon>Anthemideae</taxon>
        <taxon>Anthemidinae</taxon>
        <taxon>Tanacetum</taxon>
    </lineage>
</organism>
<protein>
    <submittedName>
        <fullName evidence="1">Uncharacterized protein</fullName>
    </submittedName>
</protein>
<keyword evidence="2" id="KW-1185">Reference proteome</keyword>
<reference evidence="1" key="2">
    <citation type="submission" date="2022-01" db="EMBL/GenBank/DDBJ databases">
        <authorList>
            <person name="Yamashiro T."/>
            <person name="Shiraishi A."/>
            <person name="Satake H."/>
            <person name="Nakayama K."/>
        </authorList>
    </citation>
    <scope>NUCLEOTIDE SEQUENCE</scope>
</reference>